<evidence type="ECO:0000313" key="2">
    <source>
        <dbReference type="EMBL" id="PRC90859.1"/>
    </source>
</evidence>
<proteinExistence type="predicted"/>
<protein>
    <submittedName>
        <fullName evidence="2">Uncharacterized protein</fullName>
    </submittedName>
</protein>
<keyword evidence="1" id="KW-1133">Transmembrane helix</keyword>
<reference evidence="2 3" key="1">
    <citation type="submission" date="2018-02" db="EMBL/GenBank/DDBJ databases">
        <title>Solimicrobium silvestre gen. nov., sp. nov., isolated from alpine forest soil.</title>
        <authorList>
            <person name="Margesin R."/>
            <person name="Albuquerque L."/>
            <person name="Zhang D.-C."/>
            <person name="Froufe H.J.C."/>
            <person name="Severino R."/>
            <person name="Roxo I."/>
            <person name="Egas C."/>
            <person name="Da Costa M.S."/>
        </authorList>
    </citation>
    <scope>NUCLEOTIDE SEQUENCE [LARGE SCALE GENOMIC DNA]</scope>
    <source>
        <strain evidence="2 3">S20-91</strain>
    </source>
</reference>
<dbReference type="Proteomes" id="UP000237839">
    <property type="component" value="Unassembled WGS sequence"/>
</dbReference>
<sequence length="161" mass="17969">MVKISSDDVTGTTKAFVFVPLALLVLIIVATSIDVFRNGGSPIIPFALSLILILIIWSFRKFTWSLADEVYDDGDKLLVKRRKDEQEILLSDIENLFDRSFSRPPKITLDLLVDGVFGSSISFVPINSGSPLEFRNGIATDLSLRINKAKADYYKNIGEKK</sequence>
<accession>A0A2S9GT15</accession>
<evidence type="ECO:0000313" key="3">
    <source>
        <dbReference type="Proteomes" id="UP000237839"/>
    </source>
</evidence>
<keyword evidence="1" id="KW-0812">Transmembrane</keyword>
<feature type="transmembrane region" description="Helical" evidence="1">
    <location>
        <begin position="39"/>
        <end position="59"/>
    </location>
</feature>
<dbReference type="RefSeq" id="WP_105534168.1">
    <property type="nucleotide sequence ID" value="NZ_PUGF01000034.1"/>
</dbReference>
<organism evidence="2 3">
    <name type="scientific">Solimicrobium silvestre</name>
    <dbReference type="NCBI Taxonomy" id="2099400"/>
    <lineage>
        <taxon>Bacteria</taxon>
        <taxon>Pseudomonadati</taxon>
        <taxon>Pseudomonadota</taxon>
        <taxon>Betaproteobacteria</taxon>
        <taxon>Burkholderiales</taxon>
        <taxon>Oxalobacteraceae</taxon>
        <taxon>Solimicrobium</taxon>
    </lineage>
</organism>
<evidence type="ECO:0000256" key="1">
    <source>
        <dbReference type="SAM" id="Phobius"/>
    </source>
</evidence>
<dbReference type="EMBL" id="PUGF01000034">
    <property type="protein sequence ID" value="PRC90859.1"/>
    <property type="molecule type" value="Genomic_DNA"/>
</dbReference>
<name>A0A2S9GT15_9BURK</name>
<dbReference type="AlphaFoldDB" id="A0A2S9GT15"/>
<dbReference type="OrthoDB" id="5953360at2"/>
<gene>
    <name evidence="2" type="ORF">S2091_4440</name>
</gene>
<keyword evidence="1" id="KW-0472">Membrane</keyword>
<keyword evidence="3" id="KW-1185">Reference proteome</keyword>
<feature type="transmembrane region" description="Helical" evidence="1">
    <location>
        <begin position="12"/>
        <end position="33"/>
    </location>
</feature>
<comment type="caution">
    <text evidence="2">The sequence shown here is derived from an EMBL/GenBank/DDBJ whole genome shotgun (WGS) entry which is preliminary data.</text>
</comment>